<evidence type="ECO:0000313" key="2">
    <source>
        <dbReference type="EMBL" id="TXB61906.1"/>
    </source>
</evidence>
<name>A0A5C6RHN3_9BACT</name>
<reference evidence="2 3" key="1">
    <citation type="submission" date="2019-08" db="EMBL/GenBank/DDBJ databases">
        <title>Genome of Phaeodactylibacter luteus.</title>
        <authorList>
            <person name="Bowman J.P."/>
        </authorList>
    </citation>
    <scope>NUCLEOTIDE SEQUENCE [LARGE SCALE GENOMIC DNA]</scope>
    <source>
        <strain evidence="2 3">KCTC 42180</strain>
    </source>
</reference>
<proteinExistence type="predicted"/>
<dbReference type="RefSeq" id="WP_147168727.1">
    <property type="nucleotide sequence ID" value="NZ_VOOR01000042.1"/>
</dbReference>
<comment type="caution">
    <text evidence="2">The sequence shown here is derived from an EMBL/GenBank/DDBJ whole genome shotgun (WGS) entry which is preliminary data.</text>
</comment>
<dbReference type="AlphaFoldDB" id="A0A5C6RHN3"/>
<gene>
    <name evidence="2" type="ORF">FRY97_16790</name>
</gene>
<evidence type="ECO:0000256" key="1">
    <source>
        <dbReference type="SAM" id="MobiDB-lite"/>
    </source>
</evidence>
<evidence type="ECO:0000313" key="3">
    <source>
        <dbReference type="Proteomes" id="UP000321580"/>
    </source>
</evidence>
<keyword evidence="3" id="KW-1185">Reference proteome</keyword>
<protein>
    <submittedName>
        <fullName evidence="2">Uncharacterized protein</fullName>
    </submittedName>
</protein>
<accession>A0A5C6RHN3</accession>
<feature type="region of interest" description="Disordered" evidence="1">
    <location>
        <begin position="99"/>
        <end position="127"/>
    </location>
</feature>
<sequence length="127" mass="14583">MIISDYQTLKDIQAEFHRTFPGLKIEFYASPHQPGKGSPKREQIDPGLQLKFVRAKHTKGELQLSPDMSVAELESALQEQFGLHAQVFRKSGNLWMQTTSTDDWPLERQNRKGTASEAHYNEKQQDL</sequence>
<dbReference type="OrthoDB" id="959050at2"/>
<dbReference type="Proteomes" id="UP000321580">
    <property type="component" value="Unassembled WGS sequence"/>
</dbReference>
<organism evidence="2 3">
    <name type="scientific">Phaeodactylibacter luteus</name>
    <dbReference type="NCBI Taxonomy" id="1564516"/>
    <lineage>
        <taxon>Bacteria</taxon>
        <taxon>Pseudomonadati</taxon>
        <taxon>Bacteroidota</taxon>
        <taxon>Saprospiria</taxon>
        <taxon>Saprospirales</taxon>
        <taxon>Haliscomenobacteraceae</taxon>
        <taxon>Phaeodactylibacter</taxon>
    </lineage>
</organism>
<dbReference type="EMBL" id="VOOR01000042">
    <property type="protein sequence ID" value="TXB61906.1"/>
    <property type="molecule type" value="Genomic_DNA"/>
</dbReference>